<dbReference type="PANTHER" id="PTHR48081:SF33">
    <property type="entry name" value="KYNURENINE FORMAMIDASE"/>
    <property type="match status" value="1"/>
</dbReference>
<dbReference type="PANTHER" id="PTHR48081">
    <property type="entry name" value="AB HYDROLASE SUPERFAMILY PROTEIN C4A8.06C"/>
    <property type="match status" value="1"/>
</dbReference>
<protein>
    <recommendedName>
        <fullName evidence="3">BD-FAE-like domain-containing protein</fullName>
    </recommendedName>
</protein>
<dbReference type="RefSeq" id="WP_188621290.1">
    <property type="nucleotide sequence ID" value="NZ_BMJE01000005.1"/>
</dbReference>
<evidence type="ECO:0000256" key="2">
    <source>
        <dbReference type="SAM" id="SignalP"/>
    </source>
</evidence>
<evidence type="ECO:0000313" key="4">
    <source>
        <dbReference type="EMBL" id="GGB81067.1"/>
    </source>
</evidence>
<feature type="domain" description="BD-FAE-like" evidence="3">
    <location>
        <begin position="48"/>
        <end position="241"/>
    </location>
</feature>
<gene>
    <name evidence="4" type="ORF">GCM10007424_21460</name>
</gene>
<dbReference type="EMBL" id="BMJE01000005">
    <property type="protein sequence ID" value="GGB81067.1"/>
    <property type="molecule type" value="Genomic_DNA"/>
</dbReference>
<evidence type="ECO:0000256" key="1">
    <source>
        <dbReference type="ARBA" id="ARBA00022801"/>
    </source>
</evidence>
<evidence type="ECO:0000313" key="5">
    <source>
        <dbReference type="Proteomes" id="UP000615760"/>
    </source>
</evidence>
<dbReference type="Proteomes" id="UP000615760">
    <property type="component" value="Unassembled WGS sequence"/>
</dbReference>
<feature type="chain" id="PRO_5045868479" description="BD-FAE-like domain-containing protein" evidence="2">
    <location>
        <begin position="22"/>
        <end position="281"/>
    </location>
</feature>
<keyword evidence="2" id="KW-0732">Signal</keyword>
<proteinExistence type="predicted"/>
<keyword evidence="1" id="KW-0378">Hydrolase</keyword>
<feature type="signal peptide" evidence="2">
    <location>
        <begin position="1"/>
        <end position="21"/>
    </location>
</feature>
<name>A0ABQ1K2E4_9FLAO</name>
<reference evidence="5" key="1">
    <citation type="journal article" date="2019" name="Int. J. Syst. Evol. Microbiol.">
        <title>The Global Catalogue of Microorganisms (GCM) 10K type strain sequencing project: providing services to taxonomists for standard genome sequencing and annotation.</title>
        <authorList>
            <consortium name="The Broad Institute Genomics Platform"/>
            <consortium name="The Broad Institute Genome Sequencing Center for Infectious Disease"/>
            <person name="Wu L."/>
            <person name="Ma J."/>
        </authorList>
    </citation>
    <scope>NUCLEOTIDE SEQUENCE [LARGE SCALE GENOMIC DNA]</scope>
    <source>
        <strain evidence="5">CGMCC 1.15461</strain>
    </source>
</reference>
<dbReference type="Gene3D" id="3.40.50.1820">
    <property type="entry name" value="alpha/beta hydrolase"/>
    <property type="match status" value="1"/>
</dbReference>
<dbReference type="PROSITE" id="PS51257">
    <property type="entry name" value="PROKAR_LIPOPROTEIN"/>
    <property type="match status" value="1"/>
</dbReference>
<organism evidence="4 5">
    <name type="scientific">Flavobacterium suaedae</name>
    <dbReference type="NCBI Taxonomy" id="1767027"/>
    <lineage>
        <taxon>Bacteria</taxon>
        <taxon>Pseudomonadati</taxon>
        <taxon>Bacteroidota</taxon>
        <taxon>Flavobacteriia</taxon>
        <taxon>Flavobacteriales</taxon>
        <taxon>Flavobacteriaceae</taxon>
        <taxon>Flavobacterium</taxon>
    </lineage>
</organism>
<dbReference type="Pfam" id="PF20434">
    <property type="entry name" value="BD-FAE"/>
    <property type="match status" value="1"/>
</dbReference>
<dbReference type="InterPro" id="IPR050300">
    <property type="entry name" value="GDXG_lipolytic_enzyme"/>
</dbReference>
<evidence type="ECO:0000259" key="3">
    <source>
        <dbReference type="Pfam" id="PF20434"/>
    </source>
</evidence>
<sequence length="281" mass="31040">MKKISLLPLLFLFLVFGCSSDDDNTIEAPLTSQEILNVAYGSDTQQTIDVYLPEGRNEESTKVIVLIHGGSWVAGSKQDMSFLIPTIQSSFPDYAIVNINYRLADDESPAYPMQINDIEQMFTFLEDSDYHISDDYALIGVSAGAHLSMLYSYKHDTDHDVKAVVDIVGPADFTDPNYTTHPLYSQAALTLTGTATPTSEQIAEVNPVAYITAQSPPTLSFYGGQDPLVPATQGGLLQESLNNSGVYNEFNFYPDGGHADWNFEIMQEVFGKTILFLQENF</sequence>
<dbReference type="InterPro" id="IPR029058">
    <property type="entry name" value="AB_hydrolase_fold"/>
</dbReference>
<accession>A0ABQ1K2E4</accession>
<comment type="caution">
    <text evidence="4">The sequence shown here is derived from an EMBL/GenBank/DDBJ whole genome shotgun (WGS) entry which is preliminary data.</text>
</comment>
<keyword evidence="5" id="KW-1185">Reference proteome</keyword>
<dbReference type="InterPro" id="IPR049492">
    <property type="entry name" value="BD-FAE-like_dom"/>
</dbReference>
<dbReference type="SUPFAM" id="SSF53474">
    <property type="entry name" value="alpha/beta-Hydrolases"/>
    <property type="match status" value="1"/>
</dbReference>